<dbReference type="Proteomes" id="UP000799777">
    <property type="component" value="Unassembled WGS sequence"/>
</dbReference>
<dbReference type="EMBL" id="ML978167">
    <property type="protein sequence ID" value="KAF2033324.1"/>
    <property type="molecule type" value="Genomic_DNA"/>
</dbReference>
<name>A0A9P4HGS8_9PLEO</name>
<dbReference type="OrthoDB" id="3748652at2759"/>
<evidence type="ECO:0000313" key="1">
    <source>
        <dbReference type="EMBL" id="KAF2033324.1"/>
    </source>
</evidence>
<gene>
    <name evidence="1" type="ORF">EK21DRAFT_109121</name>
</gene>
<reference evidence="1" key="1">
    <citation type="journal article" date="2020" name="Stud. Mycol.">
        <title>101 Dothideomycetes genomes: a test case for predicting lifestyles and emergence of pathogens.</title>
        <authorList>
            <person name="Haridas S."/>
            <person name="Albert R."/>
            <person name="Binder M."/>
            <person name="Bloem J."/>
            <person name="Labutti K."/>
            <person name="Salamov A."/>
            <person name="Andreopoulos B."/>
            <person name="Baker S."/>
            <person name="Barry K."/>
            <person name="Bills G."/>
            <person name="Bluhm B."/>
            <person name="Cannon C."/>
            <person name="Castanera R."/>
            <person name="Culley D."/>
            <person name="Daum C."/>
            <person name="Ezra D."/>
            <person name="Gonzalez J."/>
            <person name="Henrissat B."/>
            <person name="Kuo A."/>
            <person name="Liang C."/>
            <person name="Lipzen A."/>
            <person name="Lutzoni F."/>
            <person name="Magnuson J."/>
            <person name="Mondo S."/>
            <person name="Nolan M."/>
            <person name="Ohm R."/>
            <person name="Pangilinan J."/>
            <person name="Park H.-J."/>
            <person name="Ramirez L."/>
            <person name="Alfaro M."/>
            <person name="Sun H."/>
            <person name="Tritt A."/>
            <person name="Yoshinaga Y."/>
            <person name="Zwiers L.-H."/>
            <person name="Turgeon B."/>
            <person name="Goodwin S."/>
            <person name="Spatafora J."/>
            <person name="Crous P."/>
            <person name="Grigoriev I."/>
        </authorList>
    </citation>
    <scope>NUCLEOTIDE SEQUENCE</scope>
    <source>
        <strain evidence="1">CBS 110217</strain>
    </source>
</reference>
<comment type="caution">
    <text evidence="1">The sequence shown here is derived from an EMBL/GenBank/DDBJ whole genome shotgun (WGS) entry which is preliminary data.</text>
</comment>
<organism evidence="1 2">
    <name type="scientific">Setomelanomma holmii</name>
    <dbReference type="NCBI Taxonomy" id="210430"/>
    <lineage>
        <taxon>Eukaryota</taxon>
        <taxon>Fungi</taxon>
        <taxon>Dikarya</taxon>
        <taxon>Ascomycota</taxon>
        <taxon>Pezizomycotina</taxon>
        <taxon>Dothideomycetes</taxon>
        <taxon>Pleosporomycetidae</taxon>
        <taxon>Pleosporales</taxon>
        <taxon>Pleosporineae</taxon>
        <taxon>Phaeosphaeriaceae</taxon>
        <taxon>Setomelanomma</taxon>
    </lineage>
</organism>
<proteinExistence type="predicted"/>
<keyword evidence="2" id="KW-1185">Reference proteome</keyword>
<evidence type="ECO:0000313" key="2">
    <source>
        <dbReference type="Proteomes" id="UP000799777"/>
    </source>
</evidence>
<sequence length="292" mass="32964">MPVPPNPSTPIPIDFPYKWEEISSKLLLTSPKELPKFILAPSFLDPWADYRDLLPLKPDIAVPIIAPKDKDAMTNLVNTIYKAMDCMATSKYDRPTPSDRATWTVTEYMECLIYQAARNLAQPTRTFHTSFSRKNLRNEAGRREAFHRLRGLIMLVCNIVVNYTLMAPSNVIRRIEAARPAKNPELSPMKDVRMKWTLKNMDVDELRRKVLEGERRKEVDEKEWLIGILLGKERERGLKGEVVGLGGMEKGANGGAGGAVVKREGSVQVIGSKRAVEVVDDDETTKRSKTES</sequence>
<accession>A0A9P4HGS8</accession>
<protein>
    <submittedName>
        <fullName evidence="1">Uncharacterized protein</fullName>
    </submittedName>
</protein>
<dbReference type="AlphaFoldDB" id="A0A9P4HGS8"/>